<evidence type="ECO:0000313" key="5">
    <source>
        <dbReference type="Proteomes" id="UP001520878"/>
    </source>
</evidence>
<dbReference type="Pfam" id="PF13431">
    <property type="entry name" value="TPR_17"/>
    <property type="match status" value="1"/>
</dbReference>
<proteinExistence type="predicted"/>
<dbReference type="PROSITE" id="PS51257">
    <property type="entry name" value="PROKAR_LIPOPROTEIN"/>
    <property type="match status" value="1"/>
</dbReference>
<reference evidence="4 5" key="1">
    <citation type="submission" date="2021-10" db="EMBL/GenBank/DDBJ databases">
        <title>Draft genome of Aestuariibacter halophilus JC2043.</title>
        <authorList>
            <person name="Emsley S.A."/>
            <person name="Pfannmuller K.M."/>
            <person name="Ushijima B."/>
            <person name="Saw J.H."/>
            <person name="Videau P."/>
        </authorList>
    </citation>
    <scope>NUCLEOTIDE SEQUENCE [LARGE SCALE GENOMIC DNA]</scope>
    <source>
        <strain evidence="4 5">JC2043</strain>
    </source>
</reference>
<protein>
    <submittedName>
        <fullName evidence="4">Type IV pilus biogenesis/stability protein PilW</fullName>
    </submittedName>
</protein>
<dbReference type="PANTHER" id="PTHR12558">
    <property type="entry name" value="CELL DIVISION CYCLE 16,23,27"/>
    <property type="match status" value="1"/>
</dbReference>
<evidence type="ECO:0000259" key="3">
    <source>
        <dbReference type="PROSITE" id="PS51782"/>
    </source>
</evidence>
<feature type="region of interest" description="Disordered" evidence="2">
    <location>
        <begin position="251"/>
        <end position="449"/>
    </location>
</feature>
<dbReference type="SMART" id="SM00257">
    <property type="entry name" value="LysM"/>
    <property type="match status" value="1"/>
</dbReference>
<feature type="compositionally biased region" description="Basic and acidic residues" evidence="2">
    <location>
        <begin position="417"/>
        <end position="426"/>
    </location>
</feature>
<feature type="compositionally biased region" description="Low complexity" evidence="2">
    <location>
        <begin position="268"/>
        <end position="280"/>
    </location>
</feature>
<evidence type="ECO:0000256" key="1">
    <source>
        <dbReference type="PROSITE-ProRule" id="PRU00339"/>
    </source>
</evidence>
<dbReference type="EMBL" id="JAJEWP010000001">
    <property type="protein sequence ID" value="MCC2614954.1"/>
    <property type="molecule type" value="Genomic_DNA"/>
</dbReference>
<dbReference type="Pfam" id="PF01476">
    <property type="entry name" value="LysM"/>
    <property type="match status" value="1"/>
</dbReference>
<organism evidence="4 5">
    <name type="scientific">Fluctibacter halophilus</name>
    <dbReference type="NCBI Taxonomy" id="226011"/>
    <lineage>
        <taxon>Bacteria</taxon>
        <taxon>Pseudomonadati</taxon>
        <taxon>Pseudomonadota</taxon>
        <taxon>Gammaproteobacteria</taxon>
        <taxon>Alteromonadales</taxon>
        <taxon>Alteromonadaceae</taxon>
        <taxon>Fluctibacter</taxon>
    </lineage>
</organism>
<feature type="repeat" description="TPR" evidence="1">
    <location>
        <begin position="70"/>
        <end position="103"/>
    </location>
</feature>
<dbReference type="PROSITE" id="PS50005">
    <property type="entry name" value="TPR"/>
    <property type="match status" value="3"/>
</dbReference>
<dbReference type="NCBIfam" id="TIGR02521">
    <property type="entry name" value="type_IV_pilW"/>
    <property type="match status" value="1"/>
</dbReference>
<dbReference type="Proteomes" id="UP001520878">
    <property type="component" value="Unassembled WGS sequence"/>
</dbReference>
<dbReference type="InterPro" id="IPR036779">
    <property type="entry name" value="LysM_dom_sf"/>
</dbReference>
<comment type="caution">
    <text evidence="4">The sequence shown here is derived from an EMBL/GenBank/DDBJ whole genome shotgun (WGS) entry which is preliminary data.</text>
</comment>
<feature type="compositionally biased region" description="Basic and acidic residues" evidence="2">
    <location>
        <begin position="283"/>
        <end position="293"/>
    </location>
</feature>
<dbReference type="InterPro" id="IPR018392">
    <property type="entry name" value="LysM"/>
</dbReference>
<feature type="compositionally biased region" description="Basic and acidic residues" evidence="2">
    <location>
        <begin position="350"/>
        <end position="359"/>
    </location>
</feature>
<dbReference type="Pfam" id="PF14559">
    <property type="entry name" value="TPR_19"/>
    <property type="match status" value="1"/>
</dbReference>
<dbReference type="Gene3D" id="3.10.350.10">
    <property type="entry name" value="LysM domain"/>
    <property type="match status" value="1"/>
</dbReference>
<dbReference type="PANTHER" id="PTHR12558:SF13">
    <property type="entry name" value="CELL DIVISION CYCLE PROTEIN 27 HOMOLOG"/>
    <property type="match status" value="1"/>
</dbReference>
<evidence type="ECO:0000256" key="2">
    <source>
        <dbReference type="SAM" id="MobiDB-lite"/>
    </source>
</evidence>
<feature type="repeat" description="TPR" evidence="1">
    <location>
        <begin position="140"/>
        <end position="173"/>
    </location>
</feature>
<keyword evidence="5" id="KW-1185">Reference proteome</keyword>
<dbReference type="SMART" id="SM00028">
    <property type="entry name" value="TPR"/>
    <property type="match status" value="4"/>
</dbReference>
<accession>A0ABS8G300</accession>
<dbReference type="InterPro" id="IPR011990">
    <property type="entry name" value="TPR-like_helical_dom_sf"/>
</dbReference>
<keyword evidence="1" id="KW-0802">TPR repeat</keyword>
<dbReference type="SUPFAM" id="SSF54106">
    <property type="entry name" value="LysM domain"/>
    <property type="match status" value="1"/>
</dbReference>
<dbReference type="CDD" id="cd00118">
    <property type="entry name" value="LysM"/>
    <property type="match status" value="1"/>
</dbReference>
<dbReference type="InterPro" id="IPR013360">
    <property type="entry name" value="Pilus_4_PilW"/>
</dbReference>
<feature type="domain" description="LysM" evidence="3">
    <location>
        <begin position="454"/>
        <end position="498"/>
    </location>
</feature>
<name>A0ABS8G300_9ALTE</name>
<dbReference type="InterPro" id="IPR019734">
    <property type="entry name" value="TPR_rpt"/>
</dbReference>
<feature type="repeat" description="TPR" evidence="1">
    <location>
        <begin position="36"/>
        <end position="69"/>
    </location>
</feature>
<dbReference type="PROSITE" id="PS51782">
    <property type="entry name" value="LYSM"/>
    <property type="match status" value="1"/>
</dbReference>
<dbReference type="Pfam" id="PF13181">
    <property type="entry name" value="TPR_8"/>
    <property type="match status" value="1"/>
</dbReference>
<dbReference type="SUPFAM" id="SSF48452">
    <property type="entry name" value="TPR-like"/>
    <property type="match status" value="1"/>
</dbReference>
<dbReference type="RefSeq" id="WP_229156867.1">
    <property type="nucleotide sequence ID" value="NZ_JAJEWP010000001.1"/>
</dbReference>
<dbReference type="Gene3D" id="1.25.40.10">
    <property type="entry name" value="Tetratricopeptide repeat domain"/>
    <property type="match status" value="1"/>
</dbReference>
<sequence>MRIILIFVVLLLAGCVSQPLPKGFKGADEFDPVAAAKTRISLGLTYLKNGNYSQAKFNLDKALQFAPRLADAHYSIAYYYQLVGENELAEQSYQDAMDFDPRNPDIANTYGAFLCQQGKYEKAKSFFLKAVNSNNYVSTAETFENLALCSQSQGQVDDAIQYLQNAINHQPTRGKSLLLLTQLYAAQEQWLQARDTLRKYERVASVSAETLWLSVKIEQALGNMQTARGYGDMLVAMYPGHPNTQDYLKKRQQRASSAASERVTTKVADSATASADIATAKPDVIERKPEPFKPEPQPFVPEPAEVAQGPEVGEQATAAASDDTLADETAAKVEQPADAVVEDAEQPTDVVERQPEPFKPEPQPVVPETAEVAQGPEVEEAAAASDGTLADESAATAEQSGDAAVEDAEQQTVVAERQPEPFKPEPKPFVPDPAPSTQAEQAETVESEGAEQPLYHTVAKNENLYRISLLYNLKMARLIEWNNLSDASAIRPGMRLYLVDPNTLEQE</sequence>
<gene>
    <name evidence="4" type="primary">pilW</name>
    <name evidence="4" type="ORF">LJ739_01705</name>
</gene>
<evidence type="ECO:0000313" key="4">
    <source>
        <dbReference type="EMBL" id="MCC2614954.1"/>
    </source>
</evidence>